<dbReference type="AlphaFoldDB" id="A0A2Z6LGX7"/>
<protein>
    <submittedName>
        <fullName evidence="2">Uncharacterized protein</fullName>
    </submittedName>
</protein>
<name>A0A2Z6LGX7_TRISU</name>
<evidence type="ECO:0000256" key="1">
    <source>
        <dbReference type="SAM" id="MobiDB-lite"/>
    </source>
</evidence>
<feature type="region of interest" description="Disordered" evidence="1">
    <location>
        <begin position="1"/>
        <end position="25"/>
    </location>
</feature>
<reference evidence="3" key="1">
    <citation type="journal article" date="2017" name="Front. Plant Sci.">
        <title>Climate Clever Clovers: New Paradigm to Reduce the Environmental Footprint of Ruminants by Breeding Low Methanogenic Forages Utilizing Haplotype Variation.</title>
        <authorList>
            <person name="Kaur P."/>
            <person name="Appels R."/>
            <person name="Bayer P.E."/>
            <person name="Keeble-Gagnere G."/>
            <person name="Wang J."/>
            <person name="Hirakawa H."/>
            <person name="Shirasawa K."/>
            <person name="Vercoe P."/>
            <person name="Stefanova K."/>
            <person name="Durmic Z."/>
            <person name="Nichols P."/>
            <person name="Revell C."/>
            <person name="Isobe S.N."/>
            <person name="Edwards D."/>
            <person name="Erskine W."/>
        </authorList>
    </citation>
    <scope>NUCLEOTIDE SEQUENCE [LARGE SCALE GENOMIC DNA]</scope>
    <source>
        <strain evidence="3">cv. Daliak</strain>
    </source>
</reference>
<gene>
    <name evidence="2" type="ORF">TSUD_73310</name>
</gene>
<accession>A0A2Z6LGX7</accession>
<sequence length="71" mass="8250">MEQGWPCWSHTEETSTATERSPKWTGDMPPCMVVRVVHEIHSQGMRRCVRVRGLSAGDLPVITCWRIRRKE</sequence>
<evidence type="ECO:0000313" key="2">
    <source>
        <dbReference type="EMBL" id="GAU12844.1"/>
    </source>
</evidence>
<keyword evidence="3" id="KW-1185">Reference proteome</keyword>
<organism evidence="2 3">
    <name type="scientific">Trifolium subterraneum</name>
    <name type="common">Subterranean clover</name>
    <dbReference type="NCBI Taxonomy" id="3900"/>
    <lineage>
        <taxon>Eukaryota</taxon>
        <taxon>Viridiplantae</taxon>
        <taxon>Streptophyta</taxon>
        <taxon>Embryophyta</taxon>
        <taxon>Tracheophyta</taxon>
        <taxon>Spermatophyta</taxon>
        <taxon>Magnoliopsida</taxon>
        <taxon>eudicotyledons</taxon>
        <taxon>Gunneridae</taxon>
        <taxon>Pentapetalae</taxon>
        <taxon>rosids</taxon>
        <taxon>fabids</taxon>
        <taxon>Fabales</taxon>
        <taxon>Fabaceae</taxon>
        <taxon>Papilionoideae</taxon>
        <taxon>50 kb inversion clade</taxon>
        <taxon>NPAAA clade</taxon>
        <taxon>Hologalegina</taxon>
        <taxon>IRL clade</taxon>
        <taxon>Trifolieae</taxon>
        <taxon>Trifolium</taxon>
    </lineage>
</organism>
<evidence type="ECO:0000313" key="3">
    <source>
        <dbReference type="Proteomes" id="UP000242715"/>
    </source>
</evidence>
<proteinExistence type="predicted"/>
<dbReference type="EMBL" id="DF973126">
    <property type="protein sequence ID" value="GAU12844.1"/>
    <property type="molecule type" value="Genomic_DNA"/>
</dbReference>
<dbReference type="Proteomes" id="UP000242715">
    <property type="component" value="Unassembled WGS sequence"/>
</dbReference>